<reference evidence="4 5" key="1">
    <citation type="submission" date="2022-11" db="EMBL/GenBank/DDBJ databases">
        <title>Mycobacterium sp. nov.</title>
        <authorList>
            <person name="Papic B."/>
            <person name="Spicic S."/>
            <person name="Duvnjak S."/>
        </authorList>
    </citation>
    <scope>NUCLEOTIDE SEQUENCE [LARGE SCALE GENOMIC DNA]</scope>
    <source>
        <strain evidence="4 5">CVI_P4</strain>
    </source>
</reference>
<feature type="domain" description="ABC transporter substrate-binding protein PnrA-like" evidence="3">
    <location>
        <begin position="52"/>
        <end position="207"/>
    </location>
</feature>
<feature type="chain" id="PRO_5047097693" evidence="2">
    <location>
        <begin position="23"/>
        <end position="412"/>
    </location>
</feature>
<dbReference type="RefSeq" id="WP_265999371.1">
    <property type="nucleotide sequence ID" value="NZ_JAPJDN010000025.1"/>
</dbReference>
<dbReference type="Proteomes" id="UP001300745">
    <property type="component" value="Unassembled WGS sequence"/>
</dbReference>
<evidence type="ECO:0000256" key="1">
    <source>
        <dbReference type="ARBA" id="ARBA00022729"/>
    </source>
</evidence>
<evidence type="ECO:0000313" key="5">
    <source>
        <dbReference type="Proteomes" id="UP001300745"/>
    </source>
</evidence>
<organism evidence="4 5">
    <name type="scientific">Mycobacterium pinniadriaticum</name>
    <dbReference type="NCBI Taxonomy" id="2994102"/>
    <lineage>
        <taxon>Bacteria</taxon>
        <taxon>Bacillati</taxon>
        <taxon>Actinomycetota</taxon>
        <taxon>Actinomycetes</taxon>
        <taxon>Mycobacteriales</taxon>
        <taxon>Mycobacteriaceae</taxon>
        <taxon>Mycobacterium</taxon>
    </lineage>
</organism>
<dbReference type="PANTHER" id="PTHR43208:SF1">
    <property type="entry name" value="ABC TRANSPORTER SUBSTRATE-BINDING PROTEIN"/>
    <property type="match status" value="1"/>
</dbReference>
<feature type="signal peptide" evidence="2">
    <location>
        <begin position="1"/>
        <end position="22"/>
    </location>
</feature>
<sequence length="412" mass="43880">MWTNRRWLRALVALCAVVSACSGPPASVDPSAAPDRIAVTKAASSGDDYTFGMVLTGPVDDDSWNQSHFEGARYAVEHSPGTRFIYVDVLNPTDRPEATLEQAAEELIDQGAKFVITNSAEFADATDTVARAHPDVYFVHTSGDNVLAGKSPPNVVNLMGRTEYAKMLAGCAAALRTATGKIAYLGPLINDETRRMVNSTYLGARYCMQNYRNQSADAVALSVTWIGFWVSIPGVTLDAATVAADMIAQGNDVIVSGIDSPEPIVAAETASAAGTPVWTVAHDTERACLDATVACLGVNYLNWGPEYLRLITAARAGELRQSFDWIAPDWDHLTGPDGGLVGFRNGPALSPLHAAQLHAFTDELAGGLALFTGPLDYRDGTPFLAPGATPTDEQLWHTEQLLARITGKSAQG</sequence>
<evidence type="ECO:0000259" key="3">
    <source>
        <dbReference type="Pfam" id="PF02608"/>
    </source>
</evidence>
<evidence type="ECO:0000256" key="2">
    <source>
        <dbReference type="SAM" id="SignalP"/>
    </source>
</evidence>
<protein>
    <submittedName>
        <fullName evidence="4">BMP family ABC transporter substrate-binding protein</fullName>
    </submittedName>
</protein>
<dbReference type="EMBL" id="JAPJDO010000025">
    <property type="protein sequence ID" value="MCX2939550.1"/>
    <property type="molecule type" value="Genomic_DNA"/>
</dbReference>
<dbReference type="Pfam" id="PF02608">
    <property type="entry name" value="Bmp"/>
    <property type="match status" value="1"/>
</dbReference>
<dbReference type="Gene3D" id="3.40.50.2300">
    <property type="match status" value="2"/>
</dbReference>
<proteinExistence type="predicted"/>
<dbReference type="PANTHER" id="PTHR43208">
    <property type="entry name" value="ABC TRANSPORTER SUBSTRATE-BINDING PROTEIN"/>
    <property type="match status" value="1"/>
</dbReference>
<accession>A0ABT3SKZ1</accession>
<keyword evidence="5" id="KW-1185">Reference proteome</keyword>
<gene>
    <name evidence="4" type="ORF">ORI27_22910</name>
</gene>
<dbReference type="PROSITE" id="PS51257">
    <property type="entry name" value="PROKAR_LIPOPROTEIN"/>
    <property type="match status" value="1"/>
</dbReference>
<dbReference type="InterPro" id="IPR052910">
    <property type="entry name" value="ABC-Purine-Binding"/>
</dbReference>
<comment type="caution">
    <text evidence="4">The sequence shown here is derived from an EMBL/GenBank/DDBJ whole genome shotgun (WGS) entry which is preliminary data.</text>
</comment>
<name>A0ABT3SKZ1_9MYCO</name>
<keyword evidence="1 2" id="KW-0732">Signal</keyword>
<evidence type="ECO:0000313" key="4">
    <source>
        <dbReference type="EMBL" id="MCX2939550.1"/>
    </source>
</evidence>
<dbReference type="InterPro" id="IPR003760">
    <property type="entry name" value="PnrA-like"/>
</dbReference>